<protein>
    <submittedName>
        <fullName evidence="8">Acyltransferase</fullName>
    </submittedName>
</protein>
<comment type="subcellular location">
    <subcellularLocation>
        <location evidence="1">Cell inner membrane</location>
    </subcellularLocation>
</comment>
<dbReference type="Gene3D" id="3.90.550.10">
    <property type="entry name" value="Spore Coat Polysaccharide Biosynthesis Protein SpsA, Chain A"/>
    <property type="match status" value="1"/>
</dbReference>
<accession>A0A0A4ACI1</accession>
<evidence type="ECO:0000313" key="8">
    <source>
        <dbReference type="EMBL" id="KGT95553.1"/>
    </source>
</evidence>
<proteinExistence type="predicted"/>
<dbReference type="PANTHER" id="PTHR10859:SF91">
    <property type="entry name" value="DOLICHYL-PHOSPHATE BETA-GLUCOSYLTRANSFERASE"/>
    <property type="match status" value="1"/>
</dbReference>
<dbReference type="InterPro" id="IPR001173">
    <property type="entry name" value="Glyco_trans_2-like"/>
</dbReference>
<evidence type="ECO:0000256" key="2">
    <source>
        <dbReference type="ARBA" id="ARBA00022475"/>
    </source>
</evidence>
<keyword evidence="4 8" id="KW-0808">Transferase</keyword>
<dbReference type="RefSeq" id="WP_034888176.1">
    <property type="nucleotide sequence ID" value="NZ_JRUQ01000012.1"/>
</dbReference>
<evidence type="ECO:0000256" key="3">
    <source>
        <dbReference type="ARBA" id="ARBA00022519"/>
    </source>
</evidence>
<dbReference type="GO" id="GO:0005886">
    <property type="term" value="C:plasma membrane"/>
    <property type="evidence" value="ECO:0007669"/>
    <property type="project" value="UniProtKB-SubCell"/>
</dbReference>
<keyword evidence="3" id="KW-0997">Cell inner membrane</keyword>
<reference evidence="8 9" key="1">
    <citation type="submission" date="2014-10" db="EMBL/GenBank/DDBJ databases">
        <title>Genome sequence of Erwinia typographi M043b.</title>
        <authorList>
            <person name="Chan K.-G."/>
            <person name="Tan W.-S."/>
        </authorList>
    </citation>
    <scope>NUCLEOTIDE SEQUENCE [LARGE SCALE GENOMIC DNA]</scope>
    <source>
        <strain evidence="8 9">M043b</strain>
    </source>
</reference>
<keyword evidence="6 8" id="KW-0012">Acyltransferase</keyword>
<dbReference type="GO" id="GO:0006487">
    <property type="term" value="P:protein N-linked glycosylation"/>
    <property type="evidence" value="ECO:0007669"/>
    <property type="project" value="TreeGrafter"/>
</dbReference>
<keyword evidence="2" id="KW-1003">Cell membrane</keyword>
<dbReference type="eggNOG" id="COG4261">
    <property type="taxonomic scope" value="Bacteria"/>
</dbReference>
<organism evidence="8 9">
    <name type="scientific">Erwinia typographi</name>
    <dbReference type="NCBI Taxonomy" id="371042"/>
    <lineage>
        <taxon>Bacteria</taxon>
        <taxon>Pseudomonadati</taxon>
        <taxon>Pseudomonadota</taxon>
        <taxon>Gammaproteobacteria</taxon>
        <taxon>Enterobacterales</taxon>
        <taxon>Erwiniaceae</taxon>
        <taxon>Erwinia</taxon>
    </lineage>
</organism>
<dbReference type="Proteomes" id="UP000030351">
    <property type="component" value="Unassembled WGS sequence"/>
</dbReference>
<evidence type="ECO:0000256" key="5">
    <source>
        <dbReference type="ARBA" id="ARBA00023136"/>
    </source>
</evidence>
<keyword evidence="5" id="KW-0472">Membrane</keyword>
<evidence type="ECO:0000256" key="1">
    <source>
        <dbReference type="ARBA" id="ARBA00004533"/>
    </source>
</evidence>
<evidence type="ECO:0000313" key="9">
    <source>
        <dbReference type="Proteomes" id="UP000030351"/>
    </source>
</evidence>
<dbReference type="AlphaFoldDB" id="A0A0A4ACI1"/>
<dbReference type="InterPro" id="IPR004960">
    <property type="entry name" value="LipA_acyltrans"/>
</dbReference>
<dbReference type="eggNOG" id="COG0463">
    <property type="taxonomic scope" value="Bacteria"/>
</dbReference>
<dbReference type="CDD" id="cd04179">
    <property type="entry name" value="DPM_DPG-synthase_like"/>
    <property type="match status" value="1"/>
</dbReference>
<feature type="domain" description="Glycosyltransferase 2-like" evidence="7">
    <location>
        <begin position="9"/>
        <end position="163"/>
    </location>
</feature>
<comment type="caution">
    <text evidence="8">The sequence shown here is derived from an EMBL/GenBank/DDBJ whole genome shotgun (WGS) entry which is preliminary data.</text>
</comment>
<dbReference type="CDD" id="cd07984">
    <property type="entry name" value="LPLAT_LABLAT-like"/>
    <property type="match status" value="1"/>
</dbReference>
<dbReference type="Pfam" id="PF00535">
    <property type="entry name" value="Glycos_transf_2"/>
    <property type="match status" value="1"/>
</dbReference>
<name>A0A0A4ACI1_9GAMM</name>
<evidence type="ECO:0000256" key="6">
    <source>
        <dbReference type="ARBA" id="ARBA00023315"/>
    </source>
</evidence>
<dbReference type="PANTHER" id="PTHR10859">
    <property type="entry name" value="GLYCOSYL TRANSFERASE"/>
    <property type="match status" value="1"/>
</dbReference>
<dbReference type="EMBL" id="JRUQ01000012">
    <property type="protein sequence ID" value="KGT95553.1"/>
    <property type="molecule type" value="Genomic_DNA"/>
</dbReference>
<dbReference type="OrthoDB" id="9808633at2"/>
<dbReference type="GO" id="GO:0016746">
    <property type="term" value="F:acyltransferase activity"/>
    <property type="evidence" value="ECO:0007669"/>
    <property type="project" value="UniProtKB-KW"/>
</dbReference>
<sequence length="569" mass="64178">MLAADFSPCVVIPCYNHGAMMASVLARLAPLALPVFIVDDGSDEATRARLEPLLNERVTLLRLAENQGKGAAVMRGLQAAADAGFSHALQVDADGQHQIEDSPKLLAEARRHPDCLISGQPLYDDSIPRSRLYGRYVTHFWVWVETLSLSIKDSMCGFRVYPLAPCLALTSRHPVGQRMDFDTEIMVRLYWQGTPARFIPTRVTYPQDGLSHFDALHDNLRISWMHTRLFFGMLPRIPSLLRRRRSGHWAGIQERKGLAGLKFMLWVYQQFGRGVFTLLLWPVTFAYWLSGGPQREASRQWLRAISAQARRQNRALPGRLNSFQHFLRFADSMLEKIASWRGDLRWGKEIDFAPGAERAINAGTPGGRLILASHLGDIEACRALAQQVSGLTINALVFTDNAQRFRQVMDEIAPEASKHLIPVTDIGPDTAILLQQKLDAGEWVAIVGDRTAVNRQRGGVRRVIWSEFMGKPAPFPQGPFVLAAALRCPVLLMFALREKGTLRLHCEPFADPLLLPRATRQQALQQAVDRYAARLEHHALMAPLDWFNFFDFWQLPNQPQTEDKEEPQC</sequence>
<dbReference type="STRING" id="371042.NG99_02730"/>
<dbReference type="GO" id="GO:0009247">
    <property type="term" value="P:glycolipid biosynthetic process"/>
    <property type="evidence" value="ECO:0007669"/>
    <property type="project" value="UniProtKB-ARBA"/>
</dbReference>
<keyword evidence="9" id="KW-1185">Reference proteome</keyword>
<gene>
    <name evidence="8" type="ORF">NG99_02730</name>
</gene>
<dbReference type="InterPro" id="IPR029044">
    <property type="entry name" value="Nucleotide-diphossugar_trans"/>
</dbReference>
<dbReference type="SUPFAM" id="SSF53448">
    <property type="entry name" value="Nucleotide-diphospho-sugar transferases"/>
    <property type="match status" value="1"/>
</dbReference>
<evidence type="ECO:0000256" key="4">
    <source>
        <dbReference type="ARBA" id="ARBA00022679"/>
    </source>
</evidence>
<evidence type="ECO:0000259" key="7">
    <source>
        <dbReference type="Pfam" id="PF00535"/>
    </source>
</evidence>